<name>A0A3B0XEA0_9ZZZZ</name>
<dbReference type="AlphaFoldDB" id="A0A3B0XEA0"/>
<dbReference type="Pfam" id="PF11333">
    <property type="entry name" value="DUF3135"/>
    <property type="match status" value="1"/>
</dbReference>
<gene>
    <name evidence="2" type="ORF">MNBD_GAMMA11-3195</name>
</gene>
<accession>A0A3B0XEA0</accession>
<dbReference type="InterPro" id="IPR021482">
    <property type="entry name" value="DUF3135"/>
</dbReference>
<protein>
    <submittedName>
        <fullName evidence="2">Uncharacterized protein</fullName>
    </submittedName>
</protein>
<proteinExistence type="predicted"/>
<feature type="region of interest" description="Disordered" evidence="1">
    <location>
        <begin position="110"/>
        <end position="132"/>
    </location>
</feature>
<evidence type="ECO:0000256" key="1">
    <source>
        <dbReference type="SAM" id="MobiDB-lite"/>
    </source>
</evidence>
<evidence type="ECO:0000313" key="2">
    <source>
        <dbReference type="EMBL" id="VAW62920.1"/>
    </source>
</evidence>
<reference evidence="2" key="1">
    <citation type="submission" date="2018-06" db="EMBL/GenBank/DDBJ databases">
        <authorList>
            <person name="Zhirakovskaya E."/>
        </authorList>
    </citation>
    <scope>NUCLEOTIDE SEQUENCE</scope>
</reference>
<organism evidence="2">
    <name type="scientific">hydrothermal vent metagenome</name>
    <dbReference type="NCBI Taxonomy" id="652676"/>
    <lineage>
        <taxon>unclassified sequences</taxon>
        <taxon>metagenomes</taxon>
        <taxon>ecological metagenomes</taxon>
    </lineage>
</organism>
<dbReference type="EMBL" id="UOFG01000184">
    <property type="protein sequence ID" value="VAW62920.1"/>
    <property type="molecule type" value="Genomic_DNA"/>
</dbReference>
<sequence>MIDCIYVLQFYLVVFMFVDLPDFNCLKKLAEEDPEELDFLCHFYSRQLIDNAPEKYQKRLNGLLFQIEATKRRCKNPLHRCISISKMMMDSFENLHSALTDVIELDMNEPAKQKEKPPQNNIIHFPAEDIQN</sequence>